<keyword evidence="9" id="KW-1185">Reference proteome</keyword>
<evidence type="ECO:0000313" key="9">
    <source>
        <dbReference type="Proteomes" id="UP000694569"/>
    </source>
</evidence>
<dbReference type="InterPro" id="IPR036186">
    <property type="entry name" value="Serpin_sf"/>
</dbReference>
<evidence type="ECO:0000256" key="2">
    <source>
        <dbReference type="ARBA" id="ARBA00022690"/>
    </source>
</evidence>
<keyword evidence="3" id="KW-0732">Signal</keyword>
<proteinExistence type="inferred from homology"/>
<dbReference type="GO" id="GO:0005615">
    <property type="term" value="C:extracellular space"/>
    <property type="evidence" value="ECO:0007669"/>
    <property type="project" value="InterPro"/>
</dbReference>
<dbReference type="GO" id="GO:0004867">
    <property type="term" value="F:serine-type endopeptidase inhibitor activity"/>
    <property type="evidence" value="ECO:0007669"/>
    <property type="project" value="UniProtKB-KW"/>
</dbReference>
<dbReference type="InterPro" id="IPR000215">
    <property type="entry name" value="Serpin_fam"/>
</dbReference>
<dbReference type="InterPro" id="IPR042185">
    <property type="entry name" value="Serpin_sf_2"/>
</dbReference>
<dbReference type="Gene3D" id="2.30.39.10">
    <property type="entry name" value="Alpha-1-antitrypsin, domain 1"/>
    <property type="match status" value="1"/>
</dbReference>
<dbReference type="GeneTree" id="ENSGT00940000160877"/>
<dbReference type="InterPro" id="IPR023795">
    <property type="entry name" value="Serpin_CS"/>
</dbReference>
<name>A0A8C5WHI6_9ANUR</name>
<reference evidence="8" key="1">
    <citation type="submission" date="2025-08" db="UniProtKB">
        <authorList>
            <consortium name="Ensembl"/>
        </authorList>
    </citation>
    <scope>IDENTIFICATION</scope>
</reference>
<dbReference type="Ensembl" id="ENSLLET00000040272.1">
    <property type="protein sequence ID" value="ENSLLEP00000038736.1"/>
    <property type="gene ID" value="ENSLLEG00000024418.1"/>
</dbReference>
<sequence>MNLLLCMTTLITFLFLCFIFSKMKFLLFLCLSISLLYPVVFTHRGGGEHDHNPSDQCENMDYYKIASANVQFSIKLFRQLAAACPSKNVFFSPLSVSTAFAMLSQGAKGQTHDQILEGLFFDTSEISKKKIRAGFQHLQYILNDPDSELQLSSGNALFIDKKIKVLQPFLDDISKYYAAEAFSTDFQKSDKAKQQINSYVKRKTNGKIAELLSSVAKESVLVLANYIYFKGKWDKPFDEKHTKEGDFHVDEKTVVKVPFMRRTGGYYALLSENVTVVDIPYKGDASALFILPKDGDFKYFKSIYQTLPVETWKNKLQYQSLNLLLPKLSLSMTVDLKKELIQLGITDVFSDCSDLSGISKDTKLKVSQAVHKAVLSIDEKGTEAAGATAVEMVPECFPTTVKFDRPFVFVLRKRNTKSGLFLAKVVNPAAE</sequence>
<evidence type="ECO:0000256" key="3">
    <source>
        <dbReference type="ARBA" id="ARBA00022729"/>
    </source>
</evidence>
<evidence type="ECO:0000313" key="8">
    <source>
        <dbReference type="Ensembl" id="ENSLLEP00000038736.1"/>
    </source>
</evidence>
<dbReference type="Pfam" id="PF00079">
    <property type="entry name" value="Serpin"/>
    <property type="match status" value="1"/>
</dbReference>
<dbReference type="InterPro" id="IPR023796">
    <property type="entry name" value="Serpin_dom"/>
</dbReference>
<evidence type="ECO:0000256" key="1">
    <source>
        <dbReference type="ARBA" id="ARBA00009500"/>
    </source>
</evidence>
<dbReference type="Gene3D" id="2.10.310.10">
    <property type="entry name" value="Serpins superfamily"/>
    <property type="match status" value="1"/>
</dbReference>
<dbReference type="PROSITE" id="PS00284">
    <property type="entry name" value="SERPIN"/>
    <property type="match status" value="1"/>
</dbReference>
<keyword evidence="4" id="KW-0722">Serine protease inhibitor</keyword>
<dbReference type="PANTHER" id="PTHR11461">
    <property type="entry name" value="SERINE PROTEASE INHIBITOR, SERPIN"/>
    <property type="match status" value="1"/>
</dbReference>
<organism evidence="8 9">
    <name type="scientific">Leptobrachium leishanense</name>
    <name type="common">Leishan spiny toad</name>
    <dbReference type="NCBI Taxonomy" id="445787"/>
    <lineage>
        <taxon>Eukaryota</taxon>
        <taxon>Metazoa</taxon>
        <taxon>Chordata</taxon>
        <taxon>Craniata</taxon>
        <taxon>Vertebrata</taxon>
        <taxon>Euteleostomi</taxon>
        <taxon>Amphibia</taxon>
        <taxon>Batrachia</taxon>
        <taxon>Anura</taxon>
        <taxon>Pelobatoidea</taxon>
        <taxon>Megophryidae</taxon>
        <taxon>Leptobrachium</taxon>
    </lineage>
</organism>
<comment type="similarity">
    <text evidence="1 6">Belongs to the serpin family.</text>
</comment>
<keyword evidence="5" id="KW-0325">Glycoprotein</keyword>
<dbReference type="Gene3D" id="3.30.497.10">
    <property type="entry name" value="Antithrombin, subunit I, domain 2"/>
    <property type="match status" value="1"/>
</dbReference>
<protein>
    <recommendedName>
        <fullName evidence="7">Serpin domain-containing protein</fullName>
    </recommendedName>
</protein>
<dbReference type="SMART" id="SM00093">
    <property type="entry name" value="SERPIN"/>
    <property type="match status" value="1"/>
</dbReference>
<reference evidence="8" key="2">
    <citation type="submission" date="2025-09" db="UniProtKB">
        <authorList>
            <consortium name="Ensembl"/>
        </authorList>
    </citation>
    <scope>IDENTIFICATION</scope>
</reference>
<dbReference type="InterPro" id="IPR042178">
    <property type="entry name" value="Serpin_sf_1"/>
</dbReference>
<feature type="domain" description="Serpin" evidence="7">
    <location>
        <begin position="74"/>
        <end position="428"/>
    </location>
</feature>
<evidence type="ECO:0000256" key="6">
    <source>
        <dbReference type="RuleBase" id="RU000411"/>
    </source>
</evidence>
<dbReference type="FunFam" id="3.30.497.10:FF:000001">
    <property type="entry name" value="Serine protease inhibitor"/>
    <property type="match status" value="1"/>
</dbReference>
<dbReference type="AlphaFoldDB" id="A0A8C5WHI6"/>
<dbReference type="PANTHER" id="PTHR11461:SF165">
    <property type="entry name" value="ALPHA-1-ANTITRYPSIN"/>
    <property type="match status" value="1"/>
</dbReference>
<dbReference type="Proteomes" id="UP000694569">
    <property type="component" value="Unplaced"/>
</dbReference>
<evidence type="ECO:0000259" key="7">
    <source>
        <dbReference type="SMART" id="SM00093"/>
    </source>
</evidence>
<dbReference type="SUPFAM" id="SSF56574">
    <property type="entry name" value="Serpins"/>
    <property type="match status" value="1"/>
</dbReference>
<keyword evidence="2" id="KW-0646">Protease inhibitor</keyword>
<accession>A0A8C5WHI6</accession>
<evidence type="ECO:0000256" key="4">
    <source>
        <dbReference type="ARBA" id="ARBA00022900"/>
    </source>
</evidence>
<evidence type="ECO:0000256" key="5">
    <source>
        <dbReference type="ARBA" id="ARBA00023180"/>
    </source>
</evidence>